<gene>
    <name evidence="18" type="ORF">CBOVIS_LOCUS3485</name>
</gene>
<feature type="coiled-coil region" evidence="16">
    <location>
        <begin position="278"/>
        <end position="454"/>
    </location>
</feature>
<dbReference type="Gene3D" id="1.10.418.70">
    <property type="entry name" value="Intraflagellar transport protein 81, N-terminal domain"/>
    <property type="match status" value="1"/>
</dbReference>
<dbReference type="InterPro" id="IPR041146">
    <property type="entry name" value="IFT81_CH"/>
</dbReference>
<evidence type="ECO:0000256" key="6">
    <source>
        <dbReference type="ARBA" id="ARBA00022871"/>
    </source>
</evidence>
<feature type="coiled-coil region" evidence="16">
    <location>
        <begin position="137"/>
        <end position="195"/>
    </location>
</feature>
<evidence type="ECO:0000256" key="8">
    <source>
        <dbReference type="ARBA" id="ARBA00023054"/>
    </source>
</evidence>
<reference evidence="18 19" key="1">
    <citation type="submission" date="2020-04" db="EMBL/GenBank/DDBJ databases">
        <authorList>
            <person name="Laetsch R D."/>
            <person name="Stevens L."/>
            <person name="Kumar S."/>
            <person name="Blaxter L. M."/>
        </authorList>
    </citation>
    <scope>NUCLEOTIDE SEQUENCE [LARGE SCALE GENOMIC DNA]</scope>
</reference>
<accession>A0A8S1EHA0</accession>
<evidence type="ECO:0000256" key="12">
    <source>
        <dbReference type="ARBA" id="ARBA00043983"/>
    </source>
</evidence>
<feature type="coiled-coil region" evidence="16">
    <location>
        <begin position="569"/>
        <end position="610"/>
    </location>
</feature>
<keyword evidence="8 16" id="KW-0175">Coiled coil</keyword>
<evidence type="ECO:0000313" key="18">
    <source>
        <dbReference type="EMBL" id="CAB3400579.1"/>
    </source>
</evidence>
<dbReference type="GO" id="GO:0060271">
    <property type="term" value="P:cilium assembly"/>
    <property type="evidence" value="ECO:0007669"/>
    <property type="project" value="InterPro"/>
</dbReference>
<keyword evidence="2" id="KW-0963">Cytoplasm</keyword>
<dbReference type="OrthoDB" id="276029at2759"/>
<keyword evidence="3" id="KW-0597">Phosphoprotein</keyword>
<dbReference type="Proteomes" id="UP000494206">
    <property type="component" value="Unassembled WGS sequence"/>
</dbReference>
<evidence type="ECO:0000256" key="16">
    <source>
        <dbReference type="SAM" id="Coils"/>
    </source>
</evidence>
<dbReference type="GO" id="GO:0007283">
    <property type="term" value="P:spermatogenesis"/>
    <property type="evidence" value="ECO:0007669"/>
    <property type="project" value="UniProtKB-KW"/>
</dbReference>
<comment type="caution">
    <text evidence="18">The sequence shown here is derived from an EMBL/GenBank/DDBJ whole genome shotgun (WGS) entry which is preliminary data.</text>
</comment>
<sequence length="640" mass="75587">MPNDIQSFILHFLKNEPFNLNLTPLQFDQLPANQLIQILSDVLSWIFQTDKIDIRREPAEDTAIRILNLLRILRYRPPTDPEELEEWRVGVVEGSKSSMYPLLVFLFENSEALKERAYLAKFLMKTEVPSEVHDYDTAELQNEIQTLQNEFKEVHAENKEVQADVLMLEDIKEDLKSMEKEKQLLIRKIEKLEKKVQNIPYFDRHMEVASELRAQRDRVSEYAHQKHQERQKIIAADNRINRLQAMLEELRSADETIDQTSVMEKLEDEVATNNYLVNEKLVEDIEDREKRLKELTEMARTAAIRQEDIDKLQEQVIVEEISKRIKTLEEERDQIEEDVDDNMSVFRHQVNALERKKETAVQKLQDARHDLSKLEAEIDTKKSRLQNELGGEVLSTVQYKKYLDRFRARNEEHKRKKKELNDLQSERTILKRTVEILTEAYEELRTNIENLGGEVVEVLHVPLAHERPRTAAPSTNDADKLKTELREMMSALENRKNVISDYRSTRDVIKSKSQMLTAELEEMKQRKQRKEEEREEMYSNLVRNVTEMENKHKQNSENLIKRKDELAEYLSELNNIQQYGNNLEELEASVRDIEAEEESLKSKNDSMKSMDAIREQYALWNGLHEIFALKVALLKNNERY</sequence>
<keyword evidence="11" id="KW-0966">Cell projection</keyword>
<evidence type="ECO:0000256" key="1">
    <source>
        <dbReference type="ARBA" id="ARBA00004120"/>
    </source>
</evidence>
<dbReference type="EMBL" id="CADEPM010000002">
    <property type="protein sequence ID" value="CAB3400579.1"/>
    <property type="molecule type" value="Genomic_DNA"/>
</dbReference>
<keyword evidence="9" id="KW-0969">Cilium</keyword>
<evidence type="ECO:0000259" key="17">
    <source>
        <dbReference type="Pfam" id="PF18383"/>
    </source>
</evidence>
<dbReference type="GO" id="GO:0015631">
    <property type="term" value="F:tubulin binding"/>
    <property type="evidence" value="ECO:0007669"/>
    <property type="project" value="InterPro"/>
</dbReference>
<comment type="subcellular location">
    <subcellularLocation>
        <location evidence="1">Cytoplasm</location>
        <location evidence="1">Cytoskeleton</location>
        <location evidence="1">Cilium basal body</location>
    </subcellularLocation>
</comment>
<evidence type="ECO:0000256" key="5">
    <source>
        <dbReference type="ARBA" id="ARBA00022794"/>
    </source>
</evidence>
<keyword evidence="7" id="KW-0007">Acetylation</keyword>
<proteinExistence type="inferred from homology"/>
<evidence type="ECO:0000256" key="7">
    <source>
        <dbReference type="ARBA" id="ARBA00022990"/>
    </source>
</evidence>
<name>A0A8S1EHA0_9PELO</name>
<dbReference type="GO" id="GO:0030992">
    <property type="term" value="C:intraciliary transport particle B"/>
    <property type="evidence" value="ECO:0007669"/>
    <property type="project" value="InterPro"/>
</dbReference>
<comment type="similarity">
    <text evidence="12">Belongs to the IFT81 family.</text>
</comment>
<dbReference type="GO" id="GO:0030154">
    <property type="term" value="P:cell differentiation"/>
    <property type="evidence" value="ECO:0007669"/>
    <property type="project" value="UniProtKB-KW"/>
</dbReference>
<dbReference type="PANTHER" id="PTHR15614:SF2">
    <property type="entry name" value="INTRAFLAGELLAR TRANSPORT PROTEIN 81 HOMOLOG"/>
    <property type="match status" value="1"/>
</dbReference>
<keyword evidence="6" id="KW-0744">Spermatogenesis</keyword>
<dbReference type="GO" id="GO:0042073">
    <property type="term" value="P:intraciliary transport"/>
    <property type="evidence" value="ECO:0007669"/>
    <property type="project" value="InterPro"/>
</dbReference>
<dbReference type="GO" id="GO:0036064">
    <property type="term" value="C:ciliary basal body"/>
    <property type="evidence" value="ECO:0007669"/>
    <property type="project" value="TreeGrafter"/>
</dbReference>
<evidence type="ECO:0000256" key="10">
    <source>
        <dbReference type="ARBA" id="ARBA00023212"/>
    </source>
</evidence>
<evidence type="ECO:0000256" key="9">
    <source>
        <dbReference type="ARBA" id="ARBA00023069"/>
    </source>
</evidence>
<dbReference type="InterPro" id="IPR043016">
    <property type="entry name" value="IFT81_N_sf"/>
</dbReference>
<dbReference type="AlphaFoldDB" id="A0A8S1EHA0"/>
<keyword evidence="5" id="KW-0970">Cilium biogenesis/degradation</keyword>
<evidence type="ECO:0000256" key="4">
    <source>
        <dbReference type="ARBA" id="ARBA00022782"/>
    </source>
</evidence>
<keyword evidence="10" id="KW-0206">Cytoskeleton</keyword>
<organism evidence="18 19">
    <name type="scientific">Caenorhabditis bovis</name>
    <dbReference type="NCBI Taxonomy" id="2654633"/>
    <lineage>
        <taxon>Eukaryota</taxon>
        <taxon>Metazoa</taxon>
        <taxon>Ecdysozoa</taxon>
        <taxon>Nematoda</taxon>
        <taxon>Chromadorea</taxon>
        <taxon>Rhabditida</taxon>
        <taxon>Rhabditina</taxon>
        <taxon>Rhabditomorpha</taxon>
        <taxon>Rhabditoidea</taxon>
        <taxon>Rhabditidae</taxon>
        <taxon>Peloderinae</taxon>
        <taxon>Caenorhabditis</taxon>
    </lineage>
</organism>
<comment type="function">
    <text evidence="13">Component of the intraflagellar transport (IFT) complex B: together with IFT74, forms a tubulin-binding module that specifically mediates transport of tubulin within the cilium. Binds tubulin via its CH (calponin-homology)-like region. Required for ciliogenesis. Required for proper regulation of SHH signaling. Plays an important role during spermatogenesis by modulating the assembly and elongation of the sperm flagella.</text>
</comment>
<feature type="domain" description="IFT81 calponin homology" evidence="17">
    <location>
        <begin position="7"/>
        <end position="127"/>
    </location>
</feature>
<evidence type="ECO:0000256" key="3">
    <source>
        <dbReference type="ARBA" id="ARBA00022553"/>
    </source>
</evidence>
<evidence type="ECO:0000256" key="13">
    <source>
        <dbReference type="ARBA" id="ARBA00055755"/>
    </source>
</evidence>
<feature type="coiled-coil region" evidence="16">
    <location>
        <begin position="478"/>
        <end position="540"/>
    </location>
</feature>
<dbReference type="FunFam" id="1.10.418.70:FF:000001">
    <property type="entry name" value="Intraflagellar transport protein 81 homolog"/>
    <property type="match status" value="1"/>
</dbReference>
<dbReference type="Pfam" id="PF18383">
    <property type="entry name" value="IFT81_CH"/>
    <property type="match status" value="1"/>
</dbReference>
<keyword evidence="4" id="KW-0221">Differentiation</keyword>
<evidence type="ECO:0000256" key="11">
    <source>
        <dbReference type="ARBA" id="ARBA00023273"/>
    </source>
</evidence>
<evidence type="ECO:0000256" key="14">
    <source>
        <dbReference type="ARBA" id="ARBA00073058"/>
    </source>
</evidence>
<evidence type="ECO:0000256" key="2">
    <source>
        <dbReference type="ARBA" id="ARBA00022490"/>
    </source>
</evidence>
<evidence type="ECO:0000313" key="19">
    <source>
        <dbReference type="Proteomes" id="UP000494206"/>
    </source>
</evidence>
<dbReference type="InterPro" id="IPR029600">
    <property type="entry name" value="IFT81"/>
</dbReference>
<dbReference type="PANTHER" id="PTHR15614">
    <property type="entry name" value="INTRAFLAGELLAR TRANSPORT PROTEIN 81 HOMOLOG"/>
    <property type="match status" value="1"/>
</dbReference>
<evidence type="ECO:0000256" key="15">
    <source>
        <dbReference type="ARBA" id="ARBA00079903"/>
    </source>
</evidence>
<protein>
    <recommendedName>
        <fullName evidence="14">Intraflagellar transport protein 81 homolog</fullName>
    </recommendedName>
    <alternativeName>
        <fullName evidence="15">Carnitine deficiency-associated protein expressed in ventricle 1</fullName>
    </alternativeName>
</protein>
<keyword evidence="19" id="KW-1185">Reference proteome</keyword>